<accession>A0A8X6I7D3</accession>
<evidence type="ECO:0000313" key="1">
    <source>
        <dbReference type="EMBL" id="GFS34174.1"/>
    </source>
</evidence>
<name>A0A8X6I7D3_9ARAC</name>
<protein>
    <submittedName>
        <fullName evidence="1">ANF_receptor domain-containing protein</fullName>
    </submittedName>
</protein>
<keyword evidence="2" id="KW-1185">Reference proteome</keyword>
<reference evidence="1" key="1">
    <citation type="submission" date="2020-08" db="EMBL/GenBank/DDBJ databases">
        <title>Multicomponent nature underlies the extraordinary mechanical properties of spider dragline silk.</title>
        <authorList>
            <person name="Kono N."/>
            <person name="Nakamura H."/>
            <person name="Mori M."/>
            <person name="Yoshida Y."/>
            <person name="Ohtoshi R."/>
            <person name="Malay A.D."/>
            <person name="Moran D.A.P."/>
            <person name="Tomita M."/>
            <person name="Numata K."/>
            <person name="Arakawa K."/>
        </authorList>
    </citation>
    <scope>NUCLEOTIDE SEQUENCE</scope>
</reference>
<proteinExistence type="predicted"/>
<comment type="caution">
    <text evidence="1">The sequence shown here is derived from an EMBL/GenBank/DDBJ whole genome shotgun (WGS) entry which is preliminary data.</text>
</comment>
<sequence>MHIDENGDVEGNYTVLALQNAPQNLTLKGLGGEKNLSHLMLPIARFQYDGETGESKCACYFDFAFRNHHYSRKDITKIPDVIVFVPPFAG</sequence>
<dbReference type="Proteomes" id="UP000886998">
    <property type="component" value="Unassembled WGS sequence"/>
</dbReference>
<dbReference type="AlphaFoldDB" id="A0A8X6I7D3"/>
<organism evidence="1 2">
    <name type="scientific">Trichonephila inaurata madagascariensis</name>
    <dbReference type="NCBI Taxonomy" id="2747483"/>
    <lineage>
        <taxon>Eukaryota</taxon>
        <taxon>Metazoa</taxon>
        <taxon>Ecdysozoa</taxon>
        <taxon>Arthropoda</taxon>
        <taxon>Chelicerata</taxon>
        <taxon>Arachnida</taxon>
        <taxon>Araneae</taxon>
        <taxon>Araneomorphae</taxon>
        <taxon>Entelegynae</taxon>
        <taxon>Araneoidea</taxon>
        <taxon>Nephilidae</taxon>
        <taxon>Trichonephila</taxon>
        <taxon>Trichonephila inaurata</taxon>
    </lineage>
</organism>
<dbReference type="EMBL" id="BMAV01024567">
    <property type="protein sequence ID" value="GFS34174.1"/>
    <property type="molecule type" value="Genomic_DNA"/>
</dbReference>
<gene>
    <name evidence="1" type="primary">AVEN_77039_1</name>
    <name evidence="1" type="ORF">TNIN_222191</name>
</gene>
<dbReference type="OrthoDB" id="6433465at2759"/>
<evidence type="ECO:0000313" key="2">
    <source>
        <dbReference type="Proteomes" id="UP000886998"/>
    </source>
</evidence>